<feature type="transmembrane region" description="Helical" evidence="1">
    <location>
        <begin position="111"/>
        <end position="133"/>
    </location>
</feature>
<keyword evidence="3" id="KW-1185">Reference proteome</keyword>
<evidence type="ECO:0000256" key="1">
    <source>
        <dbReference type="SAM" id="Phobius"/>
    </source>
</evidence>
<dbReference type="Proteomes" id="UP001595443">
    <property type="component" value="Unassembled WGS sequence"/>
</dbReference>
<evidence type="ECO:0000313" key="3">
    <source>
        <dbReference type="Proteomes" id="UP001595443"/>
    </source>
</evidence>
<dbReference type="EMBL" id="JBHRSK010000018">
    <property type="protein sequence ID" value="MFC2970357.1"/>
    <property type="molecule type" value="Genomic_DNA"/>
</dbReference>
<name>A0ABV7AMZ4_9RHOB</name>
<reference evidence="3" key="1">
    <citation type="journal article" date="2019" name="Int. J. Syst. Evol. Microbiol.">
        <title>The Global Catalogue of Microorganisms (GCM) 10K type strain sequencing project: providing services to taxonomists for standard genome sequencing and annotation.</title>
        <authorList>
            <consortium name="The Broad Institute Genomics Platform"/>
            <consortium name="The Broad Institute Genome Sequencing Center for Infectious Disease"/>
            <person name="Wu L."/>
            <person name="Ma J."/>
        </authorList>
    </citation>
    <scope>NUCLEOTIDE SEQUENCE [LARGE SCALE GENOMIC DNA]</scope>
    <source>
        <strain evidence="3">KCTC 62192</strain>
    </source>
</reference>
<comment type="caution">
    <text evidence="2">The sequence shown here is derived from an EMBL/GenBank/DDBJ whole genome shotgun (WGS) entry which is preliminary data.</text>
</comment>
<feature type="transmembrane region" description="Helical" evidence="1">
    <location>
        <begin position="12"/>
        <end position="32"/>
    </location>
</feature>
<dbReference type="RefSeq" id="WP_377835236.1">
    <property type="nucleotide sequence ID" value="NZ_JBHRSK010000018.1"/>
</dbReference>
<keyword evidence="1" id="KW-1133">Transmembrane helix</keyword>
<keyword evidence="1" id="KW-0812">Transmembrane</keyword>
<keyword evidence="1" id="KW-0472">Membrane</keyword>
<evidence type="ECO:0000313" key="2">
    <source>
        <dbReference type="EMBL" id="MFC2970357.1"/>
    </source>
</evidence>
<gene>
    <name evidence="2" type="ORF">ACFOES_19850</name>
</gene>
<sequence>MSARQLCRLTQITALAALAATVFEMGLAGLPVPGPLEADGLVLVAVLAALAGLGLLRRLAAKRRFRLPEFEGALARTVVMGVIFLSAVYHLSGMIRLFAPVRVALDALLPAWADTLLALAPGLLLLVLAELILRRPPGEALQ</sequence>
<proteinExistence type="predicted"/>
<feature type="transmembrane region" description="Helical" evidence="1">
    <location>
        <begin position="38"/>
        <end position="56"/>
    </location>
</feature>
<accession>A0ABV7AMZ4</accession>
<feature type="transmembrane region" description="Helical" evidence="1">
    <location>
        <begin position="77"/>
        <end position="99"/>
    </location>
</feature>
<protein>
    <submittedName>
        <fullName evidence="2">Uncharacterized protein</fullName>
    </submittedName>
</protein>
<organism evidence="2 3">
    <name type="scientific">Acidimangrovimonas pyrenivorans</name>
    <dbReference type="NCBI Taxonomy" id="2030798"/>
    <lineage>
        <taxon>Bacteria</taxon>
        <taxon>Pseudomonadati</taxon>
        <taxon>Pseudomonadota</taxon>
        <taxon>Alphaproteobacteria</taxon>
        <taxon>Rhodobacterales</taxon>
        <taxon>Paracoccaceae</taxon>
        <taxon>Acidimangrovimonas</taxon>
    </lineage>
</organism>